<evidence type="ECO:0000256" key="5">
    <source>
        <dbReference type="ARBA" id="ARBA00022840"/>
    </source>
</evidence>
<evidence type="ECO:0000256" key="6">
    <source>
        <dbReference type="ARBA" id="ARBA00022842"/>
    </source>
</evidence>
<reference evidence="12" key="1">
    <citation type="submission" date="2010-05" db="EMBL/GenBank/DDBJ databases">
        <title>The complete genome of Truepera radiovictris DSM 17093.</title>
        <authorList>
            <consortium name="US DOE Joint Genome Institute (JGI-PGF)"/>
            <person name="Lucas S."/>
            <person name="Copeland A."/>
            <person name="Lapidus A."/>
            <person name="Glavina del Rio T."/>
            <person name="Dalin E."/>
            <person name="Tice H."/>
            <person name="Bruce D."/>
            <person name="Goodwin L."/>
            <person name="Pitluck S."/>
            <person name="Kyrpides N."/>
            <person name="Mavromatis K."/>
            <person name="Ovchinnikova G."/>
            <person name="Munk A.C."/>
            <person name="Detter J.C."/>
            <person name="Han C."/>
            <person name="Tapia R."/>
            <person name="Land M."/>
            <person name="Hauser L."/>
            <person name="Markowitz V."/>
            <person name="Cheng J.-F."/>
            <person name="Hugenholtz P."/>
            <person name="Woyke T."/>
            <person name="Wu D."/>
            <person name="Tindall B."/>
            <person name="Pomrenke H.G."/>
            <person name="Brambilla E."/>
            <person name="Klenk H.-P."/>
            <person name="Eisen J.A."/>
        </authorList>
    </citation>
    <scope>NUCLEOTIDE SEQUENCE [LARGE SCALE GENOMIC DNA]</scope>
    <source>
        <strain evidence="12">DSM 17093 / CIP 108686 / LMG 22925 / RQ-24</strain>
    </source>
</reference>
<keyword evidence="1 9" id="KW-0963">Cytoplasm</keyword>
<dbReference type="InterPro" id="IPR001980">
    <property type="entry name" value="PPAT"/>
</dbReference>
<dbReference type="UniPathway" id="UPA00241">
    <property type="reaction ID" value="UER00355"/>
</dbReference>
<evidence type="ECO:0000256" key="1">
    <source>
        <dbReference type="ARBA" id="ARBA00022490"/>
    </source>
</evidence>
<dbReference type="GO" id="GO:0005524">
    <property type="term" value="F:ATP binding"/>
    <property type="evidence" value="ECO:0007669"/>
    <property type="project" value="UniProtKB-KW"/>
</dbReference>
<sequence length="163" mass="17831">MSLHALYPGSFDPLHNGHLDIIRRSSRLVARLTVAVLYNPLKSTARLPIETRLAVLREATAELPNVAVETFEGLLIDYARARGAHAVVKSLRNAADFEYEAQMAHLNRQLSGGLETLFLLAAPAWSFVSSTRVSELWRYGADVSALVPEATLKVLRAPKASPG</sequence>
<dbReference type="AlphaFoldDB" id="D7CSS4"/>
<keyword evidence="6 9" id="KW-0460">Magnesium</keyword>
<dbReference type="NCBIfam" id="TIGR01510">
    <property type="entry name" value="coaD_prev_kdtB"/>
    <property type="match status" value="1"/>
</dbReference>
<dbReference type="HAMAP" id="MF_00151">
    <property type="entry name" value="PPAT_bact"/>
    <property type="match status" value="1"/>
</dbReference>
<keyword evidence="12" id="KW-1185">Reference proteome</keyword>
<dbReference type="PANTHER" id="PTHR21342:SF1">
    <property type="entry name" value="PHOSPHOPANTETHEINE ADENYLYLTRANSFERASE"/>
    <property type="match status" value="1"/>
</dbReference>
<dbReference type="InterPro" id="IPR014729">
    <property type="entry name" value="Rossmann-like_a/b/a_fold"/>
</dbReference>
<comment type="catalytic activity">
    <reaction evidence="8 9">
        <text>(R)-4'-phosphopantetheine + ATP + H(+) = 3'-dephospho-CoA + diphosphate</text>
        <dbReference type="Rhea" id="RHEA:19801"/>
        <dbReference type="ChEBI" id="CHEBI:15378"/>
        <dbReference type="ChEBI" id="CHEBI:30616"/>
        <dbReference type="ChEBI" id="CHEBI:33019"/>
        <dbReference type="ChEBI" id="CHEBI:57328"/>
        <dbReference type="ChEBI" id="CHEBI:61723"/>
        <dbReference type="EC" id="2.7.7.3"/>
    </reaction>
</comment>
<comment type="pathway">
    <text evidence="9">Cofactor biosynthesis; coenzyme A biosynthesis; CoA from (R)-pantothenate: step 4/5.</text>
</comment>
<feature type="binding site" evidence="9">
    <location>
        <position position="75"/>
    </location>
    <ligand>
        <name>substrate</name>
    </ligand>
</feature>
<organism evidence="11 12">
    <name type="scientific">Truepera radiovictrix (strain DSM 17093 / CIP 108686 / LMG 22925 / RQ-24)</name>
    <dbReference type="NCBI Taxonomy" id="649638"/>
    <lineage>
        <taxon>Bacteria</taxon>
        <taxon>Thermotogati</taxon>
        <taxon>Deinococcota</taxon>
        <taxon>Deinococci</taxon>
        <taxon>Trueperales</taxon>
        <taxon>Trueperaceae</taxon>
        <taxon>Truepera</taxon>
    </lineage>
</organism>
<dbReference type="PRINTS" id="PR01020">
    <property type="entry name" value="LPSBIOSNTHSS"/>
</dbReference>
<keyword evidence="7 9" id="KW-0173">Coenzyme A biosynthesis</keyword>
<dbReference type="CDD" id="cd02163">
    <property type="entry name" value="PPAT"/>
    <property type="match status" value="1"/>
</dbReference>
<gene>
    <name evidence="9" type="primary">coaD</name>
    <name evidence="11" type="ordered locus">Trad_0554</name>
</gene>
<dbReference type="GO" id="GO:0005737">
    <property type="term" value="C:cytoplasm"/>
    <property type="evidence" value="ECO:0007669"/>
    <property type="project" value="UniProtKB-SubCell"/>
</dbReference>
<keyword evidence="2 9" id="KW-0808">Transferase</keyword>
<evidence type="ECO:0000256" key="9">
    <source>
        <dbReference type="HAMAP-Rule" id="MF_00151"/>
    </source>
</evidence>
<feature type="binding site" evidence="9">
    <location>
        <position position="100"/>
    </location>
    <ligand>
        <name>ATP</name>
        <dbReference type="ChEBI" id="CHEBI:30616"/>
    </ligand>
</feature>
<feature type="binding site" evidence="9">
    <location>
        <begin position="125"/>
        <end position="131"/>
    </location>
    <ligand>
        <name>ATP</name>
        <dbReference type="ChEBI" id="CHEBI:30616"/>
    </ligand>
</feature>
<keyword evidence="4 9" id="KW-0547">Nucleotide-binding</keyword>
<feature type="domain" description="Cytidyltransferase-like" evidence="10">
    <location>
        <begin position="6"/>
        <end position="134"/>
    </location>
</feature>
<name>D7CSS4_TRURR</name>
<dbReference type="STRING" id="649638.Trad_0554"/>
<feature type="binding site" evidence="9">
    <location>
        <position position="18"/>
    </location>
    <ligand>
        <name>ATP</name>
        <dbReference type="ChEBI" id="CHEBI:30616"/>
    </ligand>
</feature>
<feature type="site" description="Transition state stabilizer" evidence="9">
    <location>
        <position position="18"/>
    </location>
</feature>
<dbReference type="Gene3D" id="3.40.50.620">
    <property type="entry name" value="HUPs"/>
    <property type="match status" value="1"/>
</dbReference>
<keyword evidence="3 9" id="KW-0548">Nucleotidyltransferase</keyword>
<keyword evidence="5 9" id="KW-0067">ATP-binding</keyword>
<evidence type="ECO:0000256" key="2">
    <source>
        <dbReference type="ARBA" id="ARBA00022679"/>
    </source>
</evidence>
<evidence type="ECO:0000256" key="4">
    <source>
        <dbReference type="ARBA" id="ARBA00022741"/>
    </source>
</evidence>
<comment type="caution">
    <text evidence="9">Lacks conserved residue(s) required for the propagation of feature annotation.</text>
</comment>
<dbReference type="EMBL" id="CP002049">
    <property type="protein sequence ID" value="ADI13691.1"/>
    <property type="molecule type" value="Genomic_DNA"/>
</dbReference>
<dbReference type="eggNOG" id="COG0669">
    <property type="taxonomic scope" value="Bacteria"/>
</dbReference>
<comment type="subunit">
    <text evidence="9">Homohexamer.</text>
</comment>
<feature type="binding site" evidence="9">
    <location>
        <position position="89"/>
    </location>
    <ligand>
        <name>substrate</name>
    </ligand>
</feature>
<dbReference type="GO" id="GO:0015937">
    <property type="term" value="P:coenzyme A biosynthetic process"/>
    <property type="evidence" value="ECO:0007669"/>
    <property type="project" value="UniProtKB-UniRule"/>
</dbReference>
<evidence type="ECO:0000256" key="7">
    <source>
        <dbReference type="ARBA" id="ARBA00022993"/>
    </source>
</evidence>
<protein>
    <recommendedName>
        <fullName evidence="9">Phosphopantetheine adenylyltransferase</fullName>
        <ecNumber evidence="9">2.7.7.3</ecNumber>
    </recommendedName>
    <alternativeName>
        <fullName evidence="9">Dephospho-CoA pyrophosphorylase</fullName>
    </alternativeName>
    <alternativeName>
        <fullName evidence="9">Pantetheine-phosphate adenylyltransferase</fullName>
        <shortName evidence="9">PPAT</shortName>
    </alternativeName>
</protein>
<reference evidence="11 12" key="2">
    <citation type="journal article" date="2011" name="Stand. Genomic Sci.">
        <title>Complete genome sequence of Truepera radiovictrix type strain (RQ-24).</title>
        <authorList>
            <person name="Ivanova N."/>
            <person name="Rohde C."/>
            <person name="Munk C."/>
            <person name="Nolan M."/>
            <person name="Lucas S."/>
            <person name="Del Rio T.G."/>
            <person name="Tice H."/>
            <person name="Deshpande S."/>
            <person name="Cheng J.F."/>
            <person name="Tapia R."/>
            <person name="Han C."/>
            <person name="Goodwin L."/>
            <person name="Pitluck S."/>
            <person name="Liolios K."/>
            <person name="Mavromatis K."/>
            <person name="Mikhailova N."/>
            <person name="Pati A."/>
            <person name="Chen A."/>
            <person name="Palaniappan K."/>
            <person name="Land M."/>
            <person name="Hauser L."/>
            <person name="Chang Y.J."/>
            <person name="Jeffries C.D."/>
            <person name="Brambilla E."/>
            <person name="Rohde M."/>
            <person name="Goker M."/>
            <person name="Tindall B.J."/>
            <person name="Woyke T."/>
            <person name="Bristow J."/>
            <person name="Eisen J.A."/>
            <person name="Markowitz V."/>
            <person name="Hugenholtz P."/>
            <person name="Kyrpides N.C."/>
            <person name="Klenk H.P."/>
            <person name="Lapidus A."/>
        </authorList>
    </citation>
    <scope>NUCLEOTIDE SEQUENCE [LARGE SCALE GENOMIC DNA]</scope>
    <source>
        <strain evidence="12">DSM 17093 / CIP 108686 / LMG 22925 / RQ-24</strain>
    </source>
</reference>
<dbReference type="Proteomes" id="UP000000379">
    <property type="component" value="Chromosome"/>
</dbReference>
<feature type="binding site" evidence="9">
    <location>
        <begin position="10"/>
        <end position="11"/>
    </location>
    <ligand>
        <name>ATP</name>
        <dbReference type="ChEBI" id="CHEBI:30616"/>
    </ligand>
</feature>
<evidence type="ECO:0000256" key="8">
    <source>
        <dbReference type="ARBA" id="ARBA00029346"/>
    </source>
</evidence>
<dbReference type="HOGENOM" id="CLU_100149_0_1_0"/>
<dbReference type="SUPFAM" id="SSF52374">
    <property type="entry name" value="Nucleotidylyl transferase"/>
    <property type="match status" value="1"/>
</dbReference>
<dbReference type="GO" id="GO:0004595">
    <property type="term" value="F:pantetheine-phosphate adenylyltransferase activity"/>
    <property type="evidence" value="ECO:0007669"/>
    <property type="project" value="UniProtKB-UniRule"/>
</dbReference>
<comment type="function">
    <text evidence="9">Reversibly transfers an adenylyl group from ATP to 4'-phosphopantetheine, yielding dephospho-CoA (dPCoA) and pyrophosphate.</text>
</comment>
<feature type="binding site" evidence="9">
    <location>
        <position position="10"/>
    </location>
    <ligand>
        <name>substrate</name>
    </ligand>
</feature>
<comment type="similarity">
    <text evidence="9">Belongs to the bacterial CoaD family.</text>
</comment>
<dbReference type="Pfam" id="PF01467">
    <property type="entry name" value="CTP_transf_like"/>
    <property type="match status" value="1"/>
</dbReference>
<accession>D7CSS4</accession>
<proteinExistence type="inferred from homology"/>
<evidence type="ECO:0000313" key="12">
    <source>
        <dbReference type="Proteomes" id="UP000000379"/>
    </source>
</evidence>
<dbReference type="InterPro" id="IPR004821">
    <property type="entry name" value="Cyt_trans-like"/>
</dbReference>
<dbReference type="NCBIfam" id="TIGR00125">
    <property type="entry name" value="cyt_tran_rel"/>
    <property type="match status" value="1"/>
</dbReference>
<comment type="cofactor">
    <cofactor evidence="9">
        <name>Mg(2+)</name>
        <dbReference type="ChEBI" id="CHEBI:18420"/>
    </cofactor>
</comment>
<feature type="binding site" evidence="9">
    <location>
        <position position="42"/>
    </location>
    <ligand>
        <name>substrate</name>
    </ligand>
</feature>
<comment type="subcellular location">
    <subcellularLocation>
        <location evidence="9">Cytoplasm</location>
    </subcellularLocation>
</comment>
<evidence type="ECO:0000259" key="10">
    <source>
        <dbReference type="Pfam" id="PF01467"/>
    </source>
</evidence>
<dbReference type="PANTHER" id="PTHR21342">
    <property type="entry name" value="PHOSPHOPANTETHEINE ADENYLYLTRANSFERASE"/>
    <property type="match status" value="1"/>
</dbReference>
<dbReference type="EC" id="2.7.7.3" evidence="9"/>
<evidence type="ECO:0000256" key="3">
    <source>
        <dbReference type="ARBA" id="ARBA00022695"/>
    </source>
</evidence>
<evidence type="ECO:0000313" key="11">
    <source>
        <dbReference type="EMBL" id="ADI13691.1"/>
    </source>
</evidence>
<dbReference type="KEGG" id="tra:Trad_0554"/>